<accession>A0A9X5AQA0</accession>
<evidence type="ECO:0000256" key="1">
    <source>
        <dbReference type="ARBA" id="ARBA00000085"/>
    </source>
</evidence>
<evidence type="ECO:0000256" key="5">
    <source>
        <dbReference type="ARBA" id="ARBA00022679"/>
    </source>
</evidence>
<dbReference type="InterPro" id="IPR005467">
    <property type="entry name" value="His_kinase_dom"/>
</dbReference>
<feature type="domain" description="HAMP" evidence="10">
    <location>
        <begin position="123"/>
        <end position="176"/>
    </location>
</feature>
<dbReference type="SUPFAM" id="SSF55874">
    <property type="entry name" value="ATPase domain of HSP90 chaperone/DNA topoisomerase II/histidine kinase"/>
    <property type="match status" value="1"/>
</dbReference>
<comment type="subcellular location">
    <subcellularLocation>
        <location evidence="2">Membrane</location>
    </subcellularLocation>
</comment>
<protein>
    <recommendedName>
        <fullName evidence="3">histidine kinase</fullName>
        <ecNumber evidence="3">2.7.13.3</ecNumber>
    </recommendedName>
</protein>
<evidence type="ECO:0000259" key="9">
    <source>
        <dbReference type="PROSITE" id="PS50109"/>
    </source>
</evidence>
<dbReference type="EC" id="2.7.13.3" evidence="3"/>
<dbReference type="Gene3D" id="1.10.287.130">
    <property type="match status" value="1"/>
</dbReference>
<evidence type="ECO:0000313" key="12">
    <source>
        <dbReference type="Proteomes" id="UP000487649"/>
    </source>
</evidence>
<dbReference type="Pfam" id="PF02518">
    <property type="entry name" value="HATPase_c"/>
    <property type="match status" value="1"/>
</dbReference>
<dbReference type="SMART" id="SM00304">
    <property type="entry name" value="HAMP"/>
    <property type="match status" value="1"/>
</dbReference>
<dbReference type="GeneID" id="60058486"/>
<dbReference type="InterPro" id="IPR036097">
    <property type="entry name" value="HisK_dim/P_sf"/>
</dbReference>
<sequence length="395" mass="44457">MFKNISLRIQMTILTTLILVIVSVILTVTSVYNVNQTLVAPMYSALTTAPSFIESGQYLDSTNPYMYEIDQSIEFMMPVESIVSLSYAEEVIAAGTSSFRLSAFGSMILIIIVAAGFIYYVLGKFLNPVKQLSDEIELINEKRLSQRLIGFNTSGELQELSHSFNMMLDRLDRAFESQKRFSSDAAHELKTPLTVLKTKLDVLEMDANVEIDDYQNFVEVAKKQTERMINLVDHLFILSAQQDYELSDEVYLDYVFIDILEDLKTAIESKNLTVEYEPCDITMTSNQIMLTHAFSNLIQNAIKYNHDKGSIAIRTSVEEQSLIVEVIDTGIGIPKEQSEHIFNAFYCVDPSRSRKFGGAGLGLAITKDVIERHQGTIEYLPNPDGGSIFKVILPI</sequence>
<dbReference type="EMBL" id="WMQE01000032">
    <property type="protein sequence ID" value="MTK22214.1"/>
    <property type="molecule type" value="Genomic_DNA"/>
</dbReference>
<dbReference type="GO" id="GO:0016036">
    <property type="term" value="P:cellular response to phosphate starvation"/>
    <property type="evidence" value="ECO:0007669"/>
    <property type="project" value="TreeGrafter"/>
</dbReference>
<dbReference type="CDD" id="cd00075">
    <property type="entry name" value="HATPase"/>
    <property type="match status" value="1"/>
</dbReference>
<evidence type="ECO:0000256" key="7">
    <source>
        <dbReference type="ARBA" id="ARBA00023012"/>
    </source>
</evidence>
<keyword evidence="8" id="KW-0472">Membrane</keyword>
<dbReference type="Proteomes" id="UP000487649">
    <property type="component" value="Unassembled WGS sequence"/>
</dbReference>
<evidence type="ECO:0000256" key="4">
    <source>
        <dbReference type="ARBA" id="ARBA00022553"/>
    </source>
</evidence>
<keyword evidence="4" id="KW-0597">Phosphoprotein</keyword>
<evidence type="ECO:0000256" key="2">
    <source>
        <dbReference type="ARBA" id="ARBA00004370"/>
    </source>
</evidence>
<evidence type="ECO:0000256" key="6">
    <source>
        <dbReference type="ARBA" id="ARBA00022777"/>
    </source>
</evidence>
<dbReference type="InterPro" id="IPR036890">
    <property type="entry name" value="HATPase_C_sf"/>
</dbReference>
<dbReference type="SMART" id="SM00388">
    <property type="entry name" value="HisKA"/>
    <property type="match status" value="1"/>
</dbReference>
<dbReference type="RefSeq" id="WP_006784075.1">
    <property type="nucleotide sequence ID" value="NZ_CAUWFM010000024.1"/>
</dbReference>
<keyword evidence="8" id="KW-1133">Transmembrane helix</keyword>
<reference evidence="11 12" key="1">
    <citation type="journal article" date="2019" name="Nat. Med.">
        <title>A library of human gut bacterial isolates paired with longitudinal multiomics data enables mechanistic microbiome research.</title>
        <authorList>
            <person name="Poyet M."/>
            <person name="Groussin M."/>
            <person name="Gibbons S.M."/>
            <person name="Avila-Pacheco J."/>
            <person name="Jiang X."/>
            <person name="Kearney S.M."/>
            <person name="Perrotta A.R."/>
            <person name="Berdy B."/>
            <person name="Zhao S."/>
            <person name="Lieberman T.D."/>
            <person name="Swanson P.K."/>
            <person name="Smith M."/>
            <person name="Roesemann S."/>
            <person name="Alexander J.E."/>
            <person name="Rich S.A."/>
            <person name="Livny J."/>
            <person name="Vlamakis H."/>
            <person name="Clish C."/>
            <person name="Bullock K."/>
            <person name="Deik A."/>
            <person name="Scott J."/>
            <person name="Pierce K.A."/>
            <person name="Xavier R.J."/>
            <person name="Alm E.J."/>
        </authorList>
    </citation>
    <scope>NUCLEOTIDE SEQUENCE [LARGE SCALE GENOMIC DNA]</scope>
    <source>
        <strain evidence="11 12">BIOML-A198</strain>
    </source>
</reference>
<evidence type="ECO:0000256" key="3">
    <source>
        <dbReference type="ARBA" id="ARBA00012438"/>
    </source>
</evidence>
<dbReference type="InterPro" id="IPR003594">
    <property type="entry name" value="HATPase_dom"/>
</dbReference>
<dbReference type="Pfam" id="PF00672">
    <property type="entry name" value="HAMP"/>
    <property type="match status" value="1"/>
</dbReference>
<dbReference type="InterPro" id="IPR003661">
    <property type="entry name" value="HisK_dim/P_dom"/>
</dbReference>
<proteinExistence type="predicted"/>
<dbReference type="SMART" id="SM00387">
    <property type="entry name" value="HATPase_c"/>
    <property type="match status" value="1"/>
</dbReference>
<evidence type="ECO:0000256" key="8">
    <source>
        <dbReference type="SAM" id="Phobius"/>
    </source>
</evidence>
<feature type="transmembrane region" description="Helical" evidence="8">
    <location>
        <begin position="12"/>
        <end position="32"/>
    </location>
</feature>
<comment type="catalytic activity">
    <reaction evidence="1">
        <text>ATP + protein L-histidine = ADP + protein N-phospho-L-histidine.</text>
        <dbReference type="EC" id="2.7.13.3"/>
    </reaction>
</comment>
<dbReference type="FunFam" id="3.30.565.10:FF:000006">
    <property type="entry name" value="Sensor histidine kinase WalK"/>
    <property type="match status" value="1"/>
</dbReference>
<dbReference type="GO" id="GO:0005886">
    <property type="term" value="C:plasma membrane"/>
    <property type="evidence" value="ECO:0007669"/>
    <property type="project" value="TreeGrafter"/>
</dbReference>
<feature type="domain" description="Histidine kinase" evidence="9">
    <location>
        <begin position="184"/>
        <end position="395"/>
    </location>
</feature>
<feature type="transmembrane region" description="Helical" evidence="8">
    <location>
        <begin position="103"/>
        <end position="122"/>
    </location>
</feature>
<keyword evidence="6" id="KW-0418">Kinase</keyword>
<dbReference type="PANTHER" id="PTHR45453">
    <property type="entry name" value="PHOSPHATE REGULON SENSOR PROTEIN PHOR"/>
    <property type="match status" value="1"/>
</dbReference>
<dbReference type="Gene3D" id="6.10.340.10">
    <property type="match status" value="1"/>
</dbReference>
<dbReference type="PROSITE" id="PS50109">
    <property type="entry name" value="HIS_KIN"/>
    <property type="match status" value="1"/>
</dbReference>
<dbReference type="PROSITE" id="PS50885">
    <property type="entry name" value="HAMP"/>
    <property type="match status" value="1"/>
</dbReference>
<gene>
    <name evidence="11" type="ORF">GMA92_12410</name>
</gene>
<name>A0A9X5AQA0_9FIRM</name>
<evidence type="ECO:0000259" key="10">
    <source>
        <dbReference type="PROSITE" id="PS50885"/>
    </source>
</evidence>
<dbReference type="Gene3D" id="3.30.565.10">
    <property type="entry name" value="Histidine kinase-like ATPase, C-terminal domain"/>
    <property type="match status" value="1"/>
</dbReference>
<dbReference type="SUPFAM" id="SSF47384">
    <property type="entry name" value="Homodimeric domain of signal transducing histidine kinase"/>
    <property type="match status" value="1"/>
</dbReference>
<dbReference type="SUPFAM" id="SSF158472">
    <property type="entry name" value="HAMP domain-like"/>
    <property type="match status" value="1"/>
</dbReference>
<comment type="caution">
    <text evidence="11">The sequence shown here is derived from an EMBL/GenBank/DDBJ whole genome shotgun (WGS) entry which is preliminary data.</text>
</comment>
<dbReference type="CDD" id="cd00082">
    <property type="entry name" value="HisKA"/>
    <property type="match status" value="1"/>
</dbReference>
<keyword evidence="8" id="KW-0812">Transmembrane</keyword>
<dbReference type="InterPro" id="IPR004358">
    <property type="entry name" value="Sig_transdc_His_kin-like_C"/>
</dbReference>
<keyword evidence="5" id="KW-0808">Transferase</keyword>
<dbReference type="InterPro" id="IPR050351">
    <property type="entry name" value="BphY/WalK/GraS-like"/>
</dbReference>
<evidence type="ECO:0000313" key="11">
    <source>
        <dbReference type="EMBL" id="MTK22214.1"/>
    </source>
</evidence>
<organism evidence="11 12">
    <name type="scientific">Turicibacter sanguinis</name>
    <dbReference type="NCBI Taxonomy" id="154288"/>
    <lineage>
        <taxon>Bacteria</taxon>
        <taxon>Bacillati</taxon>
        <taxon>Bacillota</taxon>
        <taxon>Erysipelotrichia</taxon>
        <taxon>Erysipelotrichales</taxon>
        <taxon>Turicibacteraceae</taxon>
        <taxon>Turicibacter</taxon>
    </lineage>
</organism>
<dbReference type="GO" id="GO:0004721">
    <property type="term" value="F:phosphoprotein phosphatase activity"/>
    <property type="evidence" value="ECO:0007669"/>
    <property type="project" value="TreeGrafter"/>
</dbReference>
<dbReference type="PRINTS" id="PR00344">
    <property type="entry name" value="BCTRLSENSOR"/>
</dbReference>
<dbReference type="InterPro" id="IPR003660">
    <property type="entry name" value="HAMP_dom"/>
</dbReference>
<dbReference type="PANTHER" id="PTHR45453:SF1">
    <property type="entry name" value="PHOSPHATE REGULON SENSOR PROTEIN PHOR"/>
    <property type="match status" value="1"/>
</dbReference>
<dbReference type="Pfam" id="PF00512">
    <property type="entry name" value="HisKA"/>
    <property type="match status" value="1"/>
</dbReference>
<dbReference type="GO" id="GO:0000155">
    <property type="term" value="F:phosphorelay sensor kinase activity"/>
    <property type="evidence" value="ECO:0007669"/>
    <property type="project" value="InterPro"/>
</dbReference>
<keyword evidence="7" id="KW-0902">Two-component regulatory system</keyword>
<dbReference type="AlphaFoldDB" id="A0A9X5AQA0"/>
<dbReference type="CDD" id="cd06225">
    <property type="entry name" value="HAMP"/>
    <property type="match status" value="1"/>
</dbReference>